<dbReference type="PANTHER" id="PTHR11406">
    <property type="entry name" value="PHOSPHOGLYCERATE KINASE"/>
    <property type="match status" value="1"/>
</dbReference>
<evidence type="ECO:0000256" key="1">
    <source>
        <dbReference type="ARBA" id="ARBA00000642"/>
    </source>
</evidence>
<dbReference type="HAMAP" id="MF_00145">
    <property type="entry name" value="Phosphoglyc_kinase"/>
    <property type="match status" value="1"/>
</dbReference>
<feature type="binding site" evidence="14">
    <location>
        <position position="37"/>
    </location>
    <ligand>
        <name>(2R)-3-phosphoglycerate</name>
        <dbReference type="ChEBI" id="CHEBI:58272"/>
    </ligand>
</feature>
<comment type="catalytic activity">
    <reaction evidence="1 13 16">
        <text>(2R)-3-phosphoglycerate + ATP = (2R)-3-phospho-glyceroyl phosphate + ADP</text>
        <dbReference type="Rhea" id="RHEA:14801"/>
        <dbReference type="ChEBI" id="CHEBI:30616"/>
        <dbReference type="ChEBI" id="CHEBI:57604"/>
        <dbReference type="ChEBI" id="CHEBI:58272"/>
        <dbReference type="ChEBI" id="CHEBI:456216"/>
        <dbReference type="EC" id="2.7.2.3"/>
    </reaction>
</comment>
<feature type="binding site" evidence="13 15">
    <location>
        <begin position="354"/>
        <end position="357"/>
    </location>
    <ligand>
        <name>ATP</name>
        <dbReference type="ChEBI" id="CHEBI:30616"/>
    </ligand>
</feature>
<evidence type="ECO:0000256" key="5">
    <source>
        <dbReference type="ARBA" id="ARBA00013061"/>
    </source>
</evidence>
<feature type="binding site" evidence="13">
    <location>
        <position position="119"/>
    </location>
    <ligand>
        <name>substrate</name>
    </ligand>
</feature>
<evidence type="ECO:0000256" key="16">
    <source>
        <dbReference type="RuleBase" id="RU000532"/>
    </source>
</evidence>
<evidence type="ECO:0000256" key="8">
    <source>
        <dbReference type="ARBA" id="ARBA00022679"/>
    </source>
</evidence>
<feature type="binding site" evidence="14">
    <location>
        <position position="152"/>
    </location>
    <ligand>
        <name>(2R)-3-phosphoglycerate</name>
        <dbReference type="ChEBI" id="CHEBI:58272"/>
    </ligand>
</feature>
<dbReference type="FunFam" id="3.40.50.1260:FF:000006">
    <property type="entry name" value="Phosphoglycerate kinase"/>
    <property type="match status" value="1"/>
</dbReference>
<dbReference type="PIRSF" id="PIRSF000724">
    <property type="entry name" value="Pgk"/>
    <property type="match status" value="1"/>
</dbReference>
<comment type="caution">
    <text evidence="13">Lacks conserved residue(s) required for the propagation of feature annotation.</text>
</comment>
<evidence type="ECO:0000256" key="4">
    <source>
        <dbReference type="ARBA" id="ARBA00011245"/>
    </source>
</evidence>
<dbReference type="STRING" id="1165689.SAMN02927914_06398"/>
<dbReference type="GO" id="GO:0043531">
    <property type="term" value="F:ADP binding"/>
    <property type="evidence" value="ECO:0007669"/>
    <property type="project" value="TreeGrafter"/>
</dbReference>
<evidence type="ECO:0000256" key="14">
    <source>
        <dbReference type="PIRSR" id="PIRSR000724-1"/>
    </source>
</evidence>
<feature type="binding site" evidence="13 15">
    <location>
        <position position="324"/>
    </location>
    <ligand>
        <name>ATP</name>
        <dbReference type="ChEBI" id="CHEBI:30616"/>
    </ligand>
</feature>
<proteinExistence type="inferred from homology"/>
<dbReference type="GO" id="GO:0005524">
    <property type="term" value="F:ATP binding"/>
    <property type="evidence" value="ECO:0007669"/>
    <property type="project" value="UniProtKB-KW"/>
</dbReference>
<organism evidence="17 18">
    <name type="scientific">Mesorhizobium qingshengii</name>
    <dbReference type="NCBI Taxonomy" id="1165689"/>
    <lineage>
        <taxon>Bacteria</taxon>
        <taxon>Pseudomonadati</taxon>
        <taxon>Pseudomonadota</taxon>
        <taxon>Alphaproteobacteria</taxon>
        <taxon>Hyphomicrobiales</taxon>
        <taxon>Phyllobacteriaceae</taxon>
        <taxon>Mesorhizobium</taxon>
    </lineage>
</organism>
<dbReference type="PRINTS" id="PR00477">
    <property type="entry name" value="PHGLYCKINASE"/>
</dbReference>
<dbReference type="OrthoDB" id="9808460at2"/>
<feature type="binding site" evidence="13 14">
    <location>
        <begin position="60"/>
        <end position="63"/>
    </location>
    <ligand>
        <name>substrate</name>
    </ligand>
</feature>
<evidence type="ECO:0000256" key="6">
    <source>
        <dbReference type="ARBA" id="ARBA00016471"/>
    </source>
</evidence>
<sequence length="405" mass="42398">MKPLPDIRTTDVAGKTVLVRADLNVPLKNGMVADATRIVRFAPTVRDLLARGAKVVVMTHLGRPDGDANPIYSVRPVTGTLSSEVGREVVFVADCVGATAEKAARHHQDGKVLLLENLRFHKGEEANSRNFALQLSVNGDLFVNDAFSCAHRAHASTHAIAQIMPAYAGPSLLAEVAALTAALDAPGRPVAALVGGSKVSSKIRVLKNLIGRMDHLIIGGGMANTFLAASGYRVGRSVYEPDCVSIARDIMEAAAANGCRILLPSDVTVAKMFEAEALATIVPVAAVPDEAMALDVGPRTVADIKDVLNACRTLLWNGPLGAFEMRPFGDATFAVARHAAALSKAGQLATIAGGGDTAAALSLAGVADQITYLSTAGGAFLEWLEGCRLPGIEVLRKRVENSETV</sequence>
<dbReference type="PANTHER" id="PTHR11406:SF23">
    <property type="entry name" value="PHOSPHOGLYCERATE KINASE 1, CHLOROPLASTIC-RELATED"/>
    <property type="match status" value="1"/>
</dbReference>
<evidence type="ECO:0000256" key="2">
    <source>
        <dbReference type="ARBA" id="ARBA00004838"/>
    </source>
</evidence>
<dbReference type="GO" id="GO:0004618">
    <property type="term" value="F:phosphoglycerate kinase activity"/>
    <property type="evidence" value="ECO:0007669"/>
    <property type="project" value="UniProtKB-UniRule"/>
</dbReference>
<feature type="binding site" evidence="13 14">
    <location>
        <begin position="22"/>
        <end position="24"/>
    </location>
    <ligand>
        <name>substrate</name>
    </ligand>
</feature>
<evidence type="ECO:0000256" key="9">
    <source>
        <dbReference type="ARBA" id="ARBA00022741"/>
    </source>
</evidence>
<comment type="pathway">
    <text evidence="2 13">Carbohydrate degradation; glycolysis; pyruvate from D-glyceraldehyde 3-phosphate: step 2/5.</text>
</comment>
<keyword evidence="12 13" id="KW-0324">Glycolysis</keyword>
<comment type="similarity">
    <text evidence="3 13 16">Belongs to the phosphoglycerate kinase family.</text>
</comment>
<dbReference type="GO" id="GO:0006094">
    <property type="term" value="P:gluconeogenesis"/>
    <property type="evidence" value="ECO:0007669"/>
    <property type="project" value="TreeGrafter"/>
</dbReference>
<keyword evidence="9 13" id="KW-0547">Nucleotide-binding</keyword>
<name>A0A1G5ZWE2_9HYPH</name>
<feature type="binding site" evidence="13">
    <location>
        <position position="152"/>
    </location>
    <ligand>
        <name>substrate</name>
    </ligand>
</feature>
<dbReference type="AlphaFoldDB" id="A0A1G5ZWE2"/>
<evidence type="ECO:0000256" key="11">
    <source>
        <dbReference type="ARBA" id="ARBA00022840"/>
    </source>
</evidence>
<keyword evidence="7 13" id="KW-0963">Cytoplasm</keyword>
<evidence type="ECO:0000256" key="7">
    <source>
        <dbReference type="ARBA" id="ARBA00022490"/>
    </source>
</evidence>
<feature type="binding site" evidence="14">
    <location>
        <position position="119"/>
    </location>
    <ligand>
        <name>(2R)-3-phosphoglycerate</name>
        <dbReference type="ChEBI" id="CHEBI:58272"/>
    </ligand>
</feature>
<dbReference type="InterPro" id="IPR015824">
    <property type="entry name" value="Phosphoglycerate_kinase_N"/>
</dbReference>
<feature type="binding site" evidence="13">
    <location>
        <position position="37"/>
    </location>
    <ligand>
        <name>substrate</name>
    </ligand>
</feature>
<accession>A0A1G5ZWE2</accession>
<dbReference type="RefSeq" id="WP_051727015.1">
    <property type="nucleotide sequence ID" value="NZ_FMXM01000036.1"/>
</dbReference>
<dbReference type="InterPro" id="IPR001576">
    <property type="entry name" value="Phosphoglycerate_kinase"/>
</dbReference>
<dbReference type="Pfam" id="PF00162">
    <property type="entry name" value="PGK"/>
    <property type="match status" value="1"/>
</dbReference>
<dbReference type="InterPro" id="IPR036043">
    <property type="entry name" value="Phosphoglycerate_kinase_sf"/>
</dbReference>
<reference evidence="17 18" key="1">
    <citation type="submission" date="2016-10" db="EMBL/GenBank/DDBJ databases">
        <authorList>
            <person name="de Groot N.N."/>
        </authorList>
    </citation>
    <scope>NUCLEOTIDE SEQUENCE [LARGE SCALE GENOMIC DNA]</scope>
    <source>
        <strain evidence="17 18">CGMCC 1.12097</strain>
    </source>
</reference>
<evidence type="ECO:0000313" key="18">
    <source>
        <dbReference type="Proteomes" id="UP000198588"/>
    </source>
</evidence>
<feature type="binding site" evidence="13 15">
    <location>
        <position position="202"/>
    </location>
    <ligand>
        <name>ATP</name>
        <dbReference type="ChEBI" id="CHEBI:30616"/>
    </ligand>
</feature>
<dbReference type="FunFam" id="3.40.50.1260:FF:000031">
    <property type="entry name" value="Phosphoglycerate kinase 1"/>
    <property type="match status" value="1"/>
</dbReference>
<keyword evidence="8 13" id="KW-0808">Transferase</keyword>
<comment type="subcellular location">
    <subcellularLocation>
        <location evidence="13">Cytoplasm</location>
    </subcellularLocation>
</comment>
<evidence type="ECO:0000256" key="12">
    <source>
        <dbReference type="ARBA" id="ARBA00023152"/>
    </source>
</evidence>
<dbReference type="PROSITE" id="PS00111">
    <property type="entry name" value="PGLYCERATE_KINASE"/>
    <property type="match status" value="1"/>
</dbReference>
<dbReference type="EC" id="2.7.2.3" evidence="5 13"/>
<keyword evidence="10 13" id="KW-0418">Kinase</keyword>
<protein>
    <recommendedName>
        <fullName evidence="6 13">Phosphoglycerate kinase</fullName>
        <ecNumber evidence="5 13">2.7.2.3</ecNumber>
    </recommendedName>
</protein>
<evidence type="ECO:0000256" key="15">
    <source>
        <dbReference type="PIRSR" id="PIRSR000724-2"/>
    </source>
</evidence>
<dbReference type="GO" id="GO:0005829">
    <property type="term" value="C:cytosol"/>
    <property type="evidence" value="ECO:0007669"/>
    <property type="project" value="TreeGrafter"/>
</dbReference>
<keyword evidence="11 13" id="KW-0067">ATP-binding</keyword>
<dbReference type="EMBL" id="FMXM01000036">
    <property type="protein sequence ID" value="SDA98927.1"/>
    <property type="molecule type" value="Genomic_DNA"/>
</dbReference>
<dbReference type="InterPro" id="IPR015911">
    <property type="entry name" value="Phosphoglycerate_kinase_CS"/>
</dbReference>
<gene>
    <name evidence="13" type="primary">pgk</name>
    <name evidence="17" type="ORF">SAMN02927914_06398</name>
</gene>
<comment type="subunit">
    <text evidence="4 13">Monomer.</text>
</comment>
<evidence type="ECO:0000256" key="13">
    <source>
        <dbReference type="HAMAP-Rule" id="MF_00145"/>
    </source>
</evidence>
<dbReference type="UniPathway" id="UPA00109">
    <property type="reaction ID" value="UER00185"/>
</dbReference>
<dbReference type="Proteomes" id="UP000198588">
    <property type="component" value="Unassembled WGS sequence"/>
</dbReference>
<evidence type="ECO:0000256" key="10">
    <source>
        <dbReference type="ARBA" id="ARBA00022777"/>
    </source>
</evidence>
<evidence type="ECO:0000256" key="3">
    <source>
        <dbReference type="ARBA" id="ARBA00008982"/>
    </source>
</evidence>
<dbReference type="GO" id="GO:0006096">
    <property type="term" value="P:glycolytic process"/>
    <property type="evidence" value="ECO:0007669"/>
    <property type="project" value="UniProtKB-UniRule"/>
</dbReference>
<dbReference type="SUPFAM" id="SSF53748">
    <property type="entry name" value="Phosphoglycerate kinase"/>
    <property type="match status" value="1"/>
</dbReference>
<dbReference type="Gene3D" id="3.40.50.1260">
    <property type="entry name" value="Phosphoglycerate kinase, N-terminal domain"/>
    <property type="match status" value="2"/>
</dbReference>
<evidence type="ECO:0000313" key="17">
    <source>
        <dbReference type="EMBL" id="SDA98927.1"/>
    </source>
</evidence>